<dbReference type="PANTHER" id="PTHR13464">
    <property type="entry name" value="TRANSCRIPTIONAL REGULATOR PROTEIN HCNGP"/>
    <property type="match status" value="1"/>
</dbReference>
<keyword evidence="3" id="KW-1185">Reference proteome</keyword>
<dbReference type="AlphaFoldDB" id="A0ABD3DRP2"/>
<feature type="region of interest" description="Disordered" evidence="1">
    <location>
        <begin position="197"/>
        <end position="227"/>
    </location>
</feature>
<dbReference type="InterPro" id="IPR012479">
    <property type="entry name" value="SAP30BP"/>
</dbReference>
<sequence>MPSEKKASEGIALLSMYGYEDDEMDDLDDGVQNRHEEDIIASPAPDAGAMKDEDYDNALNDNFSPSTWTVGSCFTLVVIRKSGGIEDDAVMISAEDQKAVDPLDKFLPPPPMAKCSQDLQVRIIKFIGLKTTGRSFNSEVQKKKEYRNPDFLLHAVTYQAIDQIGSCFPKDVFDPHGYSESDFYDELEADMRRREVERREQERKTTQKVDFASAGLPTPKINLPTPGLSTMGGVINATPACSDVTARDGRQKKKSKWDKVDFEQDSLAVVGAAHAALISAAKAGSGYSAFVQQRRKEAEDKRSSDKRMERRS</sequence>
<comment type="caution">
    <text evidence="2">The sequence shown here is derived from an EMBL/GenBank/DDBJ whole genome shotgun (WGS) entry which is preliminary data.</text>
</comment>
<dbReference type="Proteomes" id="UP001632038">
    <property type="component" value="Unassembled WGS sequence"/>
</dbReference>
<proteinExistence type="predicted"/>
<dbReference type="EMBL" id="JAVIJP010000016">
    <property type="protein sequence ID" value="KAL3643526.1"/>
    <property type="molecule type" value="Genomic_DNA"/>
</dbReference>
<reference evidence="3" key="1">
    <citation type="journal article" date="2024" name="IScience">
        <title>Strigolactones Initiate the Formation of Haustorium-like Structures in Castilleja.</title>
        <authorList>
            <person name="Buerger M."/>
            <person name="Peterson D."/>
            <person name="Chory J."/>
        </authorList>
    </citation>
    <scope>NUCLEOTIDE SEQUENCE [LARGE SCALE GENOMIC DNA]</scope>
</reference>
<accession>A0ABD3DRP2</accession>
<dbReference type="Pfam" id="PF07818">
    <property type="entry name" value="HCNGP"/>
    <property type="match status" value="1"/>
</dbReference>
<organism evidence="2 3">
    <name type="scientific">Castilleja foliolosa</name>
    <dbReference type="NCBI Taxonomy" id="1961234"/>
    <lineage>
        <taxon>Eukaryota</taxon>
        <taxon>Viridiplantae</taxon>
        <taxon>Streptophyta</taxon>
        <taxon>Embryophyta</taxon>
        <taxon>Tracheophyta</taxon>
        <taxon>Spermatophyta</taxon>
        <taxon>Magnoliopsida</taxon>
        <taxon>eudicotyledons</taxon>
        <taxon>Gunneridae</taxon>
        <taxon>Pentapetalae</taxon>
        <taxon>asterids</taxon>
        <taxon>lamiids</taxon>
        <taxon>Lamiales</taxon>
        <taxon>Orobanchaceae</taxon>
        <taxon>Pedicularideae</taxon>
        <taxon>Castillejinae</taxon>
        <taxon>Castilleja</taxon>
    </lineage>
</organism>
<feature type="region of interest" description="Disordered" evidence="1">
    <location>
        <begin position="286"/>
        <end position="312"/>
    </location>
</feature>
<evidence type="ECO:0000256" key="1">
    <source>
        <dbReference type="SAM" id="MobiDB-lite"/>
    </source>
</evidence>
<gene>
    <name evidence="2" type="ORF">CASFOL_014341</name>
</gene>
<feature type="compositionally biased region" description="Basic and acidic residues" evidence="1">
    <location>
        <begin position="294"/>
        <end position="312"/>
    </location>
</feature>
<evidence type="ECO:0000313" key="2">
    <source>
        <dbReference type="EMBL" id="KAL3643526.1"/>
    </source>
</evidence>
<protein>
    <recommendedName>
        <fullName evidence="4">SAP30-binding protein</fullName>
    </recommendedName>
</protein>
<dbReference type="PANTHER" id="PTHR13464:SF0">
    <property type="entry name" value="SAP30-BINDING PROTEIN"/>
    <property type="match status" value="1"/>
</dbReference>
<feature type="compositionally biased region" description="Basic and acidic residues" evidence="1">
    <location>
        <begin position="197"/>
        <end position="207"/>
    </location>
</feature>
<evidence type="ECO:0000313" key="3">
    <source>
        <dbReference type="Proteomes" id="UP001632038"/>
    </source>
</evidence>
<name>A0ABD3DRP2_9LAMI</name>
<evidence type="ECO:0008006" key="4">
    <source>
        <dbReference type="Google" id="ProtNLM"/>
    </source>
</evidence>